<evidence type="ECO:0000256" key="2">
    <source>
        <dbReference type="ARBA" id="ARBA00023315"/>
    </source>
</evidence>
<comment type="similarity">
    <text evidence="3">Belongs to the acetyltransferase family. RimJ subfamily.</text>
</comment>
<gene>
    <name evidence="8" type="ORF">BTO22_12465</name>
</gene>
<evidence type="ECO:0000313" key="9">
    <source>
        <dbReference type="Proteomes" id="UP000239263"/>
    </source>
</evidence>
<keyword evidence="8" id="KW-0687">Ribonucleoprotein</keyword>
<evidence type="ECO:0000256" key="6">
    <source>
        <dbReference type="ARBA" id="ARBA00074015"/>
    </source>
</evidence>
<evidence type="ECO:0000256" key="5">
    <source>
        <dbReference type="ARBA" id="ARBA00048922"/>
    </source>
</evidence>
<organism evidence="8 9">
    <name type="scientific">Aliivibrio sifiae</name>
    <dbReference type="NCBI Taxonomy" id="566293"/>
    <lineage>
        <taxon>Bacteria</taxon>
        <taxon>Pseudomonadati</taxon>
        <taxon>Pseudomonadota</taxon>
        <taxon>Gammaproteobacteria</taxon>
        <taxon>Vibrionales</taxon>
        <taxon>Vibrionaceae</taxon>
        <taxon>Aliivibrio</taxon>
    </lineage>
</organism>
<reference evidence="8 9" key="1">
    <citation type="submission" date="2016-12" db="EMBL/GenBank/DDBJ databases">
        <title>Diversity of luminous bacteria.</title>
        <authorList>
            <person name="Yoshizawa S."/>
            <person name="Kogure K."/>
        </authorList>
    </citation>
    <scope>NUCLEOTIDE SEQUENCE [LARGE SCALE GENOMIC DNA]</scope>
    <source>
        <strain evidence="8 9">ATCC 33715</strain>
    </source>
</reference>
<dbReference type="PANTHER" id="PTHR43792">
    <property type="entry name" value="GNAT FAMILY, PUTATIVE (AFU_ORTHOLOGUE AFUA_3G00765)-RELATED-RELATED"/>
    <property type="match status" value="1"/>
</dbReference>
<dbReference type="InterPro" id="IPR000182">
    <property type="entry name" value="GNAT_dom"/>
</dbReference>
<sequence>MDVHFDFDHYQVRLIKSADAVMIANYFMRNRHHLEPWEPKRANAFFTPEGWKQRLLQLVELHKHNLAFYFVIFDKQEHKIIGTVSYSNITRFPFHASHLGYSLDEKYQGNGIMQRAVKETVDWMFSVQNLHRVMAAYIPHNEKSGKVLSTLGFVKEGEAKNYLYINGEWEDHILTSKVNDDWKPD</sequence>
<evidence type="ECO:0000256" key="1">
    <source>
        <dbReference type="ARBA" id="ARBA00022679"/>
    </source>
</evidence>
<comment type="catalytic activity">
    <reaction evidence="5">
        <text>N-terminal L-alanyl-[ribosomal protein uS5] + acetyl-CoA = N-terminal N(alpha)-acetyl-L-alanyl-[ribosomal protein uS5] + CoA + H(+)</text>
        <dbReference type="Rhea" id="RHEA:43752"/>
        <dbReference type="Rhea" id="RHEA-COMP:10672"/>
        <dbReference type="Rhea" id="RHEA-COMP:10673"/>
        <dbReference type="ChEBI" id="CHEBI:15378"/>
        <dbReference type="ChEBI" id="CHEBI:57287"/>
        <dbReference type="ChEBI" id="CHEBI:57288"/>
        <dbReference type="ChEBI" id="CHEBI:64718"/>
        <dbReference type="ChEBI" id="CHEBI:83683"/>
        <dbReference type="EC" id="2.3.1.267"/>
    </reaction>
</comment>
<proteinExistence type="inferred from homology"/>
<dbReference type="PANTHER" id="PTHR43792:SF8">
    <property type="entry name" value="[RIBOSOMAL PROTEIN US5]-ALANINE N-ACETYLTRANSFERASE"/>
    <property type="match status" value="1"/>
</dbReference>
<dbReference type="AlphaFoldDB" id="A0A2S7X291"/>
<dbReference type="Proteomes" id="UP000239263">
    <property type="component" value="Unassembled WGS sequence"/>
</dbReference>
<comment type="caution">
    <text evidence="8">The sequence shown here is derived from an EMBL/GenBank/DDBJ whole genome shotgun (WGS) entry which is preliminary data.</text>
</comment>
<feature type="domain" description="N-acetyltransferase" evidence="7">
    <location>
        <begin position="21"/>
        <end position="180"/>
    </location>
</feature>
<evidence type="ECO:0000259" key="7">
    <source>
        <dbReference type="PROSITE" id="PS51186"/>
    </source>
</evidence>
<dbReference type="GO" id="GO:0005737">
    <property type="term" value="C:cytoplasm"/>
    <property type="evidence" value="ECO:0007669"/>
    <property type="project" value="TreeGrafter"/>
</dbReference>
<dbReference type="EC" id="2.3.1.267" evidence="4"/>
<dbReference type="Gene3D" id="3.40.630.30">
    <property type="match status" value="1"/>
</dbReference>
<keyword evidence="1 8" id="KW-0808">Transferase</keyword>
<dbReference type="GO" id="GO:0005840">
    <property type="term" value="C:ribosome"/>
    <property type="evidence" value="ECO:0007669"/>
    <property type="project" value="UniProtKB-KW"/>
</dbReference>
<accession>A0A2S7X291</accession>
<dbReference type="InterPro" id="IPR051531">
    <property type="entry name" value="N-acetyltransferase"/>
</dbReference>
<evidence type="ECO:0000256" key="4">
    <source>
        <dbReference type="ARBA" id="ARBA00039124"/>
    </source>
</evidence>
<evidence type="ECO:0000256" key="3">
    <source>
        <dbReference type="ARBA" id="ARBA00038502"/>
    </source>
</evidence>
<name>A0A2S7X291_9GAMM</name>
<dbReference type="RefSeq" id="WP_105055820.1">
    <property type="nucleotide sequence ID" value="NZ_CAWNRT010000002.1"/>
</dbReference>
<dbReference type="PROSITE" id="PS51186">
    <property type="entry name" value="GNAT"/>
    <property type="match status" value="1"/>
</dbReference>
<keyword evidence="2" id="KW-0012">Acyltransferase</keyword>
<protein>
    <recommendedName>
        <fullName evidence="6">[Ribosomal protein uS5]-alanine N-acetyltransferase</fullName>
        <ecNumber evidence="4">2.3.1.267</ecNumber>
    </recommendedName>
</protein>
<dbReference type="NCBIfam" id="NF008072">
    <property type="entry name" value="PRK10809.1"/>
    <property type="match status" value="1"/>
</dbReference>
<dbReference type="SUPFAM" id="SSF55729">
    <property type="entry name" value="Acyl-CoA N-acyltransferases (Nat)"/>
    <property type="match status" value="1"/>
</dbReference>
<dbReference type="InterPro" id="IPR016181">
    <property type="entry name" value="Acyl_CoA_acyltransferase"/>
</dbReference>
<dbReference type="FunFam" id="3.40.630.30:FF:000005">
    <property type="entry name" value="Ribosomal protein alanine acetyltransferase"/>
    <property type="match status" value="1"/>
</dbReference>
<dbReference type="Pfam" id="PF13302">
    <property type="entry name" value="Acetyltransf_3"/>
    <property type="match status" value="1"/>
</dbReference>
<evidence type="ECO:0000313" key="8">
    <source>
        <dbReference type="EMBL" id="PQJ84350.1"/>
    </source>
</evidence>
<dbReference type="GO" id="GO:0008999">
    <property type="term" value="F:protein-N-terminal-alanine acetyltransferase activity"/>
    <property type="evidence" value="ECO:0007669"/>
    <property type="project" value="UniProtKB-EC"/>
</dbReference>
<keyword evidence="8" id="KW-0689">Ribosomal protein</keyword>
<dbReference type="OrthoDB" id="9801669at2"/>
<dbReference type="CDD" id="cd04301">
    <property type="entry name" value="NAT_SF"/>
    <property type="match status" value="1"/>
</dbReference>
<dbReference type="EMBL" id="MSCO01000002">
    <property type="protein sequence ID" value="PQJ84350.1"/>
    <property type="molecule type" value="Genomic_DNA"/>
</dbReference>